<dbReference type="OMA" id="SRDVCHL"/>
<evidence type="ECO:0000256" key="4">
    <source>
        <dbReference type="ARBA" id="ARBA00022829"/>
    </source>
</evidence>
<evidence type="ECO:0000313" key="7">
    <source>
        <dbReference type="Proteomes" id="UP000094389"/>
    </source>
</evidence>
<dbReference type="InterPro" id="IPR005314">
    <property type="entry name" value="Peptidase_C50"/>
</dbReference>
<dbReference type="GO" id="GO:0051307">
    <property type="term" value="P:meiotic chromosome separation"/>
    <property type="evidence" value="ECO:0007669"/>
    <property type="project" value="TreeGrafter"/>
</dbReference>
<dbReference type="PROSITE" id="PS51700">
    <property type="entry name" value="SEPARIN"/>
    <property type="match status" value="1"/>
</dbReference>
<dbReference type="GeneID" id="30988624"/>
<dbReference type="PANTHER" id="PTHR12792:SF0">
    <property type="entry name" value="SEPARIN"/>
    <property type="match status" value="1"/>
</dbReference>
<proteinExistence type="predicted"/>
<dbReference type="InterPro" id="IPR030397">
    <property type="entry name" value="SEPARIN_core_dom"/>
</dbReference>
<dbReference type="RefSeq" id="XP_020073608.1">
    <property type="nucleotide sequence ID" value="XM_020214228.1"/>
</dbReference>
<dbReference type="GO" id="GO:0072686">
    <property type="term" value="C:mitotic spindle"/>
    <property type="evidence" value="ECO:0007669"/>
    <property type="project" value="TreeGrafter"/>
</dbReference>
<dbReference type="GO" id="GO:0044732">
    <property type="term" value="C:mitotic spindle pole body"/>
    <property type="evidence" value="ECO:0007669"/>
    <property type="project" value="TreeGrafter"/>
</dbReference>
<dbReference type="EC" id="3.4.22.49" evidence="2"/>
<evidence type="ECO:0000256" key="1">
    <source>
        <dbReference type="ARBA" id="ARBA00000451"/>
    </source>
</evidence>
<dbReference type="GO" id="GO:0005737">
    <property type="term" value="C:cytoplasm"/>
    <property type="evidence" value="ECO:0007669"/>
    <property type="project" value="TreeGrafter"/>
</dbReference>
<dbReference type="PANTHER" id="PTHR12792">
    <property type="entry name" value="EXTRA SPINDLE POLES 1-RELATED"/>
    <property type="match status" value="1"/>
</dbReference>
<sequence>MEKEAAWTWIVSCYSQLKAQGPPLRHVNVNYSPTGTKYQSPTKKNSSVDIPQSLDGIYKLCLNAIDLVLNRVNALNSVDSAYVKLASECFTKLYELDLANNMSDVTKRHNSFIVKLIELENRCKSTDYATTVCEIRSCMFHSKDEAFDVLSDCISLPTWSDNDKVLKLLMIQVIYKLFQSENYTYASDILTFFLNERITPTMDGFQLRSVIKLVLSLGRVAPSVQFKTCMHLKFLNYVERFNLKFSDFILNGTFETFVENLESTLLSMEILDKVPLYYHQFACGNYSDNFQSVNARIVSLCSDLGLDWELVVADSVRSNIVIKLLNNANLNSALVATELDAIKRPTSQLMDSLGQYILKLKFKKGDDVSTLLTFYANHSHSLTKETNKVFDKTLINAKLIDAPDQFWEQYLMKLFKLYSHCGDTKRLRNLSNLSFNLKYFEQSLLVERDLFLRNQNTSDLDIKFKKALQILKGNITMISKLSSIIFNSAFLSQLNQGLLEKFDTFERKFGGYLLFQNLNAFRITDLAEGDKAMVFCLATKYCTDVDFVNLFQNLAIGDQILQMLCGIFCKELPILKVQRISTITTTNYDHLIKCFYYLSVEIRAKSTLNLPKILNIYLNSWVPRNRSRVTSFETTFLEQFVGYLKFFGYHKALKRLFSSIEVYLKDANETFKVWFLSESLENMLTLREVLKLLPGNFDGYVEDHGDQFQYIVSVLPFKLLKLKYFMVNFDQEGLTDTAYEIYQIIDSYPGIFSIENKCAFPRDKFITVLKLLVKVMLSRSKFLWVKGCHMESITSAVASIQLAKSVLKTDQGNLQIIRSMMSAFRNVINTLIHLGLSKDADYYVGEFKKVNDSVSKYKMVFVQNCYFMAHYYHVSGKVQECLDIKTQADQLFDSLRLINTNDDDEKYVDNYKLIYYRLLSDIYHDDVGSQVEARRNLKAFLLFMEKEGKVLANVWRLNYEYHFNSEVVDLTLNTSKNPYLHAMNYMLNSRRLFINAQNSLNMDPLYSTMEDSAMAIPSIVKKFDVAPVPQLPQKAKSNSVKNVKKAITGMRQSKGMIVQLISVLRYLANYQRNEIHRVLSLDLLTLSSISNSYNSNDSFEECILLNNHVKTQPFLSEKAMINITSNTGKKIPEFDADLPSSMAVEFEKPDISLIRDQNWQILSIDVSSINDELIITRLDEAPKMLKLPLTRLFVRTGEDPNFKLNDCLNELKQIIKESDKTMSQEVVSSIDTAEQRKEWHTTRAELDNRLSALLKKIEHYWISGFKGIFSPIKINQEALQVFKRKFLSIIRMNIPTRSHRNHGPKPVEIDDFVIELFLRLGDPSALVTTEPLEDLIYFVLDILLFHGEENAYDEVDIDNIYVQTETLMTEYLALHPNPESYSHTILILGKELHSIPWESIPCLRGQSISRIPSVSLCISMLQKSPLSISKTNGAFIINPAGDLSKTEERFSDCLKHFREQHSWEGICGMKPTEDQFSQYLQCSIFLYVGHGSGTSYIRETTIKKLPRVAPSLLLGCSSVALIDNNLLEPSGTVLSYLVAGCPMIVGNLWDVTDKDIDKFTLGLFKRWGLKDGEVGNTICDAVRLSRDECKLQYLNGAAPVVYGLPMRLQ</sequence>
<evidence type="ECO:0000256" key="3">
    <source>
        <dbReference type="ARBA" id="ARBA00022801"/>
    </source>
</evidence>
<dbReference type="EMBL" id="KV453925">
    <property type="protein sequence ID" value="ODV76569.1"/>
    <property type="molecule type" value="Genomic_DNA"/>
</dbReference>
<dbReference type="GO" id="GO:0005634">
    <property type="term" value="C:nucleus"/>
    <property type="evidence" value="ECO:0007669"/>
    <property type="project" value="InterPro"/>
</dbReference>
<name>A0A1E4SAN3_CYBJN</name>
<gene>
    <name evidence="6" type="ORF">CYBJADRAFT_165829</name>
</gene>
<reference evidence="6 7" key="1">
    <citation type="journal article" date="2016" name="Proc. Natl. Acad. Sci. U.S.A.">
        <title>Comparative genomics of biotechnologically important yeasts.</title>
        <authorList>
            <person name="Riley R."/>
            <person name="Haridas S."/>
            <person name="Wolfe K.H."/>
            <person name="Lopes M.R."/>
            <person name="Hittinger C.T."/>
            <person name="Goeker M."/>
            <person name="Salamov A.A."/>
            <person name="Wisecaver J.H."/>
            <person name="Long T.M."/>
            <person name="Calvey C.H."/>
            <person name="Aerts A.L."/>
            <person name="Barry K.W."/>
            <person name="Choi C."/>
            <person name="Clum A."/>
            <person name="Coughlan A.Y."/>
            <person name="Deshpande S."/>
            <person name="Douglass A.P."/>
            <person name="Hanson S.J."/>
            <person name="Klenk H.-P."/>
            <person name="LaButti K.M."/>
            <person name="Lapidus A."/>
            <person name="Lindquist E.A."/>
            <person name="Lipzen A.M."/>
            <person name="Meier-Kolthoff J.P."/>
            <person name="Ohm R.A."/>
            <person name="Otillar R.P."/>
            <person name="Pangilinan J.L."/>
            <person name="Peng Y."/>
            <person name="Rokas A."/>
            <person name="Rosa C.A."/>
            <person name="Scheuner C."/>
            <person name="Sibirny A.A."/>
            <person name="Slot J.C."/>
            <person name="Stielow J.B."/>
            <person name="Sun H."/>
            <person name="Kurtzman C.P."/>
            <person name="Blackwell M."/>
            <person name="Grigoriev I.V."/>
            <person name="Jeffries T.W."/>
        </authorList>
    </citation>
    <scope>NUCLEOTIDE SEQUENCE [LARGE SCALE GENOMIC DNA]</scope>
    <source>
        <strain evidence="7">ATCC 18201 / CBS 1600 / BCRC 20928 / JCM 3617 / NBRC 0987 / NRRL Y-1542</strain>
    </source>
</reference>
<dbReference type="Proteomes" id="UP000094389">
    <property type="component" value="Unassembled WGS sequence"/>
</dbReference>
<dbReference type="GO" id="GO:0004197">
    <property type="term" value="F:cysteine-type endopeptidase activity"/>
    <property type="evidence" value="ECO:0007669"/>
    <property type="project" value="InterPro"/>
</dbReference>
<keyword evidence="4" id="KW-0159">Chromosome partition</keyword>
<dbReference type="OrthoDB" id="10255632at2759"/>
<dbReference type="GO" id="GO:0006508">
    <property type="term" value="P:proteolysis"/>
    <property type="evidence" value="ECO:0007669"/>
    <property type="project" value="InterPro"/>
</dbReference>
<evidence type="ECO:0000259" key="5">
    <source>
        <dbReference type="PROSITE" id="PS51700"/>
    </source>
</evidence>
<dbReference type="STRING" id="983966.A0A1E4SAN3"/>
<protein>
    <recommendedName>
        <fullName evidence="2">separase</fullName>
        <ecNumber evidence="2">3.4.22.49</ecNumber>
    </recommendedName>
</protein>
<keyword evidence="3" id="KW-0378">Hydrolase</keyword>
<dbReference type="Pfam" id="PF03568">
    <property type="entry name" value="Separin_C"/>
    <property type="match status" value="1"/>
</dbReference>
<accession>A0A1E4SAN3</accession>
<feature type="domain" description="Peptidase C50" evidence="5">
    <location>
        <begin position="1430"/>
        <end position="1527"/>
    </location>
</feature>
<evidence type="ECO:0000313" key="6">
    <source>
        <dbReference type="EMBL" id="ODV76569.1"/>
    </source>
</evidence>
<evidence type="ECO:0000256" key="2">
    <source>
        <dbReference type="ARBA" id="ARBA00012489"/>
    </source>
</evidence>
<comment type="catalytic activity">
    <reaction evidence="1">
        <text>All bonds known to be hydrolyzed by this endopeptidase have arginine in P1 and an acidic residue in P4. P6 is often occupied by an acidic residue or by a hydroxy-amino-acid residue, the phosphorylation of which enhances cleavage.</text>
        <dbReference type="EC" id="3.4.22.49"/>
    </reaction>
</comment>
<keyword evidence="7" id="KW-1185">Reference proteome</keyword>
<organism evidence="6 7">
    <name type="scientific">Cyberlindnera jadinii (strain ATCC 18201 / CBS 1600 / BCRC 20928 / JCM 3617 / NBRC 0987 / NRRL Y-1542)</name>
    <name type="common">Torula yeast</name>
    <name type="synonym">Candida utilis</name>
    <dbReference type="NCBI Taxonomy" id="983966"/>
    <lineage>
        <taxon>Eukaryota</taxon>
        <taxon>Fungi</taxon>
        <taxon>Dikarya</taxon>
        <taxon>Ascomycota</taxon>
        <taxon>Saccharomycotina</taxon>
        <taxon>Saccharomycetes</taxon>
        <taxon>Phaffomycetales</taxon>
        <taxon>Phaffomycetaceae</taxon>
        <taxon>Cyberlindnera</taxon>
    </lineage>
</organism>